<reference evidence="3 4" key="1">
    <citation type="submission" date="2019-05" db="EMBL/GenBank/DDBJ databases">
        <title>Draft genome sequence of Nonomuraea zeae DSM 100528.</title>
        <authorList>
            <person name="Saricaoglu S."/>
            <person name="Isik K."/>
        </authorList>
    </citation>
    <scope>NUCLEOTIDE SEQUENCE [LARGE SCALE GENOMIC DNA]</scope>
    <source>
        <strain evidence="3 4">DSM 100528</strain>
    </source>
</reference>
<dbReference type="Proteomes" id="UP000306628">
    <property type="component" value="Unassembled WGS sequence"/>
</dbReference>
<dbReference type="AlphaFoldDB" id="A0A5S4H0L9"/>
<dbReference type="EMBL" id="VCKX01000009">
    <property type="protein sequence ID" value="TMR38462.1"/>
    <property type="molecule type" value="Genomic_DNA"/>
</dbReference>
<evidence type="ECO:0000259" key="2">
    <source>
        <dbReference type="Pfam" id="PF01243"/>
    </source>
</evidence>
<dbReference type="PANTHER" id="PTHR35176:SF11">
    <property type="entry name" value="PYRIDOXAMINE 5'-PHOSPHATE OXIDASE FAMILY PROTEIN"/>
    <property type="match status" value="1"/>
</dbReference>
<dbReference type="InterPro" id="IPR019965">
    <property type="entry name" value="PPOX_F420-dep_Rv2061_put"/>
</dbReference>
<dbReference type="Gene3D" id="2.30.110.10">
    <property type="entry name" value="Electron Transport, Fmn-binding Protein, Chain A"/>
    <property type="match status" value="1"/>
</dbReference>
<name>A0A5S4H0L9_9ACTN</name>
<keyword evidence="4" id="KW-1185">Reference proteome</keyword>
<dbReference type="GO" id="GO:0005829">
    <property type="term" value="C:cytosol"/>
    <property type="evidence" value="ECO:0007669"/>
    <property type="project" value="TreeGrafter"/>
</dbReference>
<keyword evidence="1" id="KW-0560">Oxidoreductase</keyword>
<dbReference type="InterPro" id="IPR052019">
    <property type="entry name" value="F420H2_bilvrd_red/Heme_oxyg"/>
</dbReference>
<evidence type="ECO:0000313" key="4">
    <source>
        <dbReference type="Proteomes" id="UP000306628"/>
    </source>
</evidence>
<dbReference type="OrthoDB" id="5738083at2"/>
<proteinExistence type="predicted"/>
<organism evidence="3 4">
    <name type="scientific">Nonomuraea zeae</name>
    <dbReference type="NCBI Taxonomy" id="1642303"/>
    <lineage>
        <taxon>Bacteria</taxon>
        <taxon>Bacillati</taxon>
        <taxon>Actinomycetota</taxon>
        <taxon>Actinomycetes</taxon>
        <taxon>Streptosporangiales</taxon>
        <taxon>Streptosporangiaceae</taxon>
        <taxon>Nonomuraea</taxon>
    </lineage>
</organism>
<comment type="caution">
    <text evidence="3">The sequence shown here is derived from an EMBL/GenBank/DDBJ whole genome shotgun (WGS) entry which is preliminary data.</text>
</comment>
<evidence type="ECO:0000313" key="3">
    <source>
        <dbReference type="EMBL" id="TMR38462.1"/>
    </source>
</evidence>
<dbReference type="InterPro" id="IPR011576">
    <property type="entry name" value="Pyridox_Oxase_N"/>
</dbReference>
<dbReference type="NCBIfam" id="TIGR03666">
    <property type="entry name" value="Rv2061_F420"/>
    <property type="match status" value="1"/>
</dbReference>
<gene>
    <name evidence="3" type="ORF">ETD85_05015</name>
</gene>
<dbReference type="InterPro" id="IPR012349">
    <property type="entry name" value="Split_barrel_FMN-bd"/>
</dbReference>
<feature type="domain" description="Pyridoxamine 5'-phosphate oxidase N-terminal" evidence="2">
    <location>
        <begin position="36"/>
        <end position="125"/>
    </location>
</feature>
<dbReference type="GO" id="GO:0016627">
    <property type="term" value="F:oxidoreductase activity, acting on the CH-CH group of donors"/>
    <property type="evidence" value="ECO:0007669"/>
    <property type="project" value="TreeGrafter"/>
</dbReference>
<dbReference type="SUPFAM" id="SSF50475">
    <property type="entry name" value="FMN-binding split barrel"/>
    <property type="match status" value="1"/>
</dbReference>
<dbReference type="PANTHER" id="PTHR35176">
    <property type="entry name" value="HEME OXYGENASE HI_0854-RELATED"/>
    <property type="match status" value="1"/>
</dbReference>
<protein>
    <submittedName>
        <fullName evidence="3">PPOX class F420-dependent oxidoreductase</fullName>
    </submittedName>
</protein>
<dbReference type="GO" id="GO:0070967">
    <property type="term" value="F:coenzyme F420 binding"/>
    <property type="evidence" value="ECO:0007669"/>
    <property type="project" value="TreeGrafter"/>
</dbReference>
<evidence type="ECO:0000256" key="1">
    <source>
        <dbReference type="ARBA" id="ARBA00023002"/>
    </source>
</evidence>
<sequence>MVRLPRGVPRAHRGGVPGAVHRGVHCGLLARVNLGTEQYISVTTYRRDGRPVATPVWAAQDGDAVVFWTPADSWKIKRIRHNPEVSVAGCDFRGNLKTEPVRGRAEVLDAAETERVRELLRRKYGLLGRITLLGSKLRRGDTGTVGVRITDI</sequence>
<accession>A0A5S4H0L9</accession>
<dbReference type="Pfam" id="PF01243">
    <property type="entry name" value="PNPOx_N"/>
    <property type="match status" value="1"/>
</dbReference>